<dbReference type="EMBL" id="QMEY01000001">
    <property type="protein sequence ID" value="RBQ21183.1"/>
    <property type="molecule type" value="Genomic_DNA"/>
</dbReference>
<dbReference type="InterPro" id="IPR010982">
    <property type="entry name" value="Lambda_DNA-bd_dom_sf"/>
</dbReference>
<name>A0A366M5U1_9ACTN</name>
<organism evidence="2 3">
    <name type="scientific">Spongiactinospora rosea</name>
    <dbReference type="NCBI Taxonomy" id="2248750"/>
    <lineage>
        <taxon>Bacteria</taxon>
        <taxon>Bacillati</taxon>
        <taxon>Actinomycetota</taxon>
        <taxon>Actinomycetes</taxon>
        <taxon>Streptosporangiales</taxon>
        <taxon>Streptosporangiaceae</taxon>
        <taxon>Spongiactinospora</taxon>
    </lineage>
</organism>
<keyword evidence="3" id="KW-1185">Reference proteome</keyword>
<dbReference type="SUPFAM" id="SSF47413">
    <property type="entry name" value="lambda repressor-like DNA-binding domains"/>
    <property type="match status" value="1"/>
</dbReference>
<dbReference type="InterPro" id="IPR001387">
    <property type="entry name" value="Cro/C1-type_HTH"/>
</dbReference>
<gene>
    <name evidence="2" type="ORF">DP939_00115</name>
</gene>
<sequence length="290" mass="32905">MIRMAPGGESPTVRLRRLASELRRLRKASGLTNEAVAETLGVAQSWVSRAESGRRRIRPIDLRALLDVYGVQGPQREELLLLGRQASQKGWWHTYGDAIPERLQIYVGLEAEATQIRAYYSQLIPGLLQTADYYRSYLAVTLPDAAPDEVERMIEFRLARQERVVMEEDSAMKLTFILNEACLRRWPLDDTIAQAQLRHLLKLSKRPNITLQVVPFDVGLFPAMGGTFVMLGFPVEADPDVVYIEHQVDSLYLEDPATVERYSMIFDQIRAKALSPSQTRTFISSLIKEA</sequence>
<dbReference type="AlphaFoldDB" id="A0A366M5U1"/>
<accession>A0A366M5U1</accession>
<dbReference type="Pfam" id="PF13560">
    <property type="entry name" value="HTH_31"/>
    <property type="match status" value="1"/>
</dbReference>
<protein>
    <submittedName>
        <fullName evidence="2">XRE family transcriptional regulator</fullName>
    </submittedName>
</protein>
<evidence type="ECO:0000313" key="2">
    <source>
        <dbReference type="EMBL" id="RBQ21183.1"/>
    </source>
</evidence>
<proteinExistence type="predicted"/>
<dbReference type="Proteomes" id="UP000253303">
    <property type="component" value="Unassembled WGS sequence"/>
</dbReference>
<dbReference type="Gene3D" id="1.10.260.40">
    <property type="entry name" value="lambda repressor-like DNA-binding domains"/>
    <property type="match status" value="1"/>
</dbReference>
<dbReference type="GO" id="GO:0003677">
    <property type="term" value="F:DNA binding"/>
    <property type="evidence" value="ECO:0007669"/>
    <property type="project" value="InterPro"/>
</dbReference>
<dbReference type="PROSITE" id="PS50943">
    <property type="entry name" value="HTH_CROC1"/>
    <property type="match status" value="1"/>
</dbReference>
<comment type="caution">
    <text evidence="2">The sequence shown here is derived from an EMBL/GenBank/DDBJ whole genome shotgun (WGS) entry which is preliminary data.</text>
</comment>
<reference evidence="2 3" key="1">
    <citation type="submission" date="2018-06" db="EMBL/GenBank/DDBJ databases">
        <title>Sphaerisporangium craniellae sp. nov., isolated from a marine sponge in the South China Sea.</title>
        <authorList>
            <person name="Li L."/>
        </authorList>
    </citation>
    <scope>NUCLEOTIDE SEQUENCE [LARGE SCALE GENOMIC DNA]</scope>
    <source>
        <strain evidence="2 3">LHW63015</strain>
    </source>
</reference>
<dbReference type="CDD" id="cd00093">
    <property type="entry name" value="HTH_XRE"/>
    <property type="match status" value="1"/>
</dbReference>
<dbReference type="Pfam" id="PF19054">
    <property type="entry name" value="DUF5753"/>
    <property type="match status" value="1"/>
</dbReference>
<evidence type="ECO:0000259" key="1">
    <source>
        <dbReference type="PROSITE" id="PS50943"/>
    </source>
</evidence>
<dbReference type="SMART" id="SM00530">
    <property type="entry name" value="HTH_XRE"/>
    <property type="match status" value="1"/>
</dbReference>
<evidence type="ECO:0000313" key="3">
    <source>
        <dbReference type="Proteomes" id="UP000253303"/>
    </source>
</evidence>
<feature type="domain" description="HTH cro/C1-type" evidence="1">
    <location>
        <begin position="22"/>
        <end position="76"/>
    </location>
</feature>
<dbReference type="InterPro" id="IPR043917">
    <property type="entry name" value="DUF5753"/>
</dbReference>